<evidence type="ECO:0000313" key="2">
    <source>
        <dbReference type="Proteomes" id="UP000184406"/>
    </source>
</evidence>
<dbReference type="AlphaFoldDB" id="A0A1M5H961"/>
<dbReference type="PROSITE" id="PS51257">
    <property type="entry name" value="PROKAR_LIPOPROTEIN"/>
    <property type="match status" value="1"/>
</dbReference>
<dbReference type="EMBL" id="FQUX01000013">
    <property type="protein sequence ID" value="SHG12511.1"/>
    <property type="molecule type" value="Genomic_DNA"/>
</dbReference>
<dbReference type="RefSeq" id="WP_072865598.1">
    <property type="nucleotide sequence ID" value="NZ_FQUX01000013.1"/>
</dbReference>
<reference evidence="2" key="1">
    <citation type="submission" date="2016-11" db="EMBL/GenBank/DDBJ databases">
        <authorList>
            <person name="Varghese N."/>
            <person name="Submissions S."/>
        </authorList>
    </citation>
    <scope>NUCLEOTIDE SEQUENCE [LARGE SCALE GENOMIC DNA]</scope>
    <source>
        <strain evidence="2">DSM 17539</strain>
    </source>
</reference>
<name>A0A1M5H961_9FLAO</name>
<organism evidence="1 2">
    <name type="scientific">Arenibacter palladensis</name>
    <dbReference type="NCBI Taxonomy" id="237373"/>
    <lineage>
        <taxon>Bacteria</taxon>
        <taxon>Pseudomonadati</taxon>
        <taxon>Bacteroidota</taxon>
        <taxon>Flavobacteriia</taxon>
        <taxon>Flavobacteriales</taxon>
        <taxon>Flavobacteriaceae</taxon>
        <taxon>Arenibacter</taxon>
    </lineage>
</organism>
<evidence type="ECO:0008006" key="3">
    <source>
        <dbReference type="Google" id="ProtNLM"/>
    </source>
</evidence>
<protein>
    <recommendedName>
        <fullName evidence="3">Peptidylprolyl isomerase</fullName>
    </recommendedName>
</protein>
<accession>A0A1M5H961</accession>
<keyword evidence="2" id="KW-1185">Reference proteome</keyword>
<gene>
    <name evidence="1" type="ORF">SAMN03080594_11343</name>
</gene>
<evidence type="ECO:0000313" key="1">
    <source>
        <dbReference type="EMBL" id="SHG12511.1"/>
    </source>
</evidence>
<proteinExistence type="predicted"/>
<dbReference type="Proteomes" id="UP000184406">
    <property type="component" value="Unassembled WGS sequence"/>
</dbReference>
<dbReference type="OrthoDB" id="9785180at2"/>
<sequence length="297" mass="35106">MDFCEIKLEKISIFLMSVVLLCTFISCDSLFNKKEGKIPVARVGETYLYKEDLKELLLTNMSKEDSTSLVNNYINNWAYKQLLLSKAKINLPEEKLEYFEQLVSNYRTDLYTGAYKEALVLQSHDTAITRAQLTEFYEREKENFKLKERIIQLRFVELPTQYLDKDLVANKLRNFKEADKRYLDSISVQFRKVNFNDSIWVSAFRVMEEIAPLTTENQDKYLKKSQFFELQDSLGVYLGKVNDMLEINDIAPLTYIEPTIKQLLLNRRKLDYMKKLEVEVMDEAIKEKEFEVYEQGN</sequence>